<keyword evidence="8" id="KW-0472">Membrane</keyword>
<dbReference type="OMA" id="SIKECKH"/>
<dbReference type="SUPFAM" id="SSF56487">
    <property type="entry name" value="SRCR-like"/>
    <property type="match status" value="8"/>
</dbReference>
<dbReference type="STRING" id="32507.ENSNBRP00000023795"/>
<feature type="disulfide bond" evidence="7">
    <location>
        <begin position="963"/>
        <end position="973"/>
    </location>
</feature>
<feature type="domain" description="SRCR" evidence="9">
    <location>
        <begin position="471"/>
        <end position="570"/>
    </location>
</feature>
<dbReference type="PRINTS" id="PR00258">
    <property type="entry name" value="SPERACTRCPTR"/>
</dbReference>
<feature type="disulfide bond" evidence="7">
    <location>
        <begin position="611"/>
        <end position="672"/>
    </location>
</feature>
<dbReference type="FunFam" id="3.10.250.10:FF:000002">
    <property type="entry name" value="Scavenger receptor cysteine-rich type 1 protein M130"/>
    <property type="match status" value="3"/>
</dbReference>
<keyword evidence="11" id="KW-1185">Reference proteome</keyword>
<feature type="domain" description="SRCR" evidence="9">
    <location>
        <begin position="572"/>
        <end position="673"/>
    </location>
</feature>
<evidence type="ECO:0000256" key="5">
    <source>
        <dbReference type="ARBA" id="ARBA00023157"/>
    </source>
</evidence>
<dbReference type="Pfam" id="PF00530">
    <property type="entry name" value="SRCR"/>
    <property type="match status" value="8"/>
</dbReference>
<feature type="disulfide bond" evidence="7">
    <location>
        <begin position="434"/>
        <end position="444"/>
    </location>
</feature>
<dbReference type="GeneTree" id="ENSGT00940000162108"/>
<feature type="disulfide bond" evidence="7">
    <location>
        <begin position="390"/>
        <end position="454"/>
    </location>
</feature>
<keyword evidence="6" id="KW-0325">Glycoprotein</keyword>
<evidence type="ECO:0000313" key="11">
    <source>
        <dbReference type="Proteomes" id="UP000261580"/>
    </source>
</evidence>
<feature type="domain" description="SRCR" evidence="9">
    <location>
        <begin position="42"/>
        <end position="143"/>
    </location>
</feature>
<feature type="disulfide bond" evidence="7">
    <location>
        <begin position="194"/>
        <end position="255"/>
    </location>
</feature>
<feature type="disulfide bond" evidence="7">
    <location>
        <begin position="932"/>
        <end position="993"/>
    </location>
</feature>
<evidence type="ECO:0000256" key="3">
    <source>
        <dbReference type="ARBA" id="ARBA00022729"/>
    </source>
</evidence>
<evidence type="ECO:0000313" key="10">
    <source>
        <dbReference type="Ensembl" id="ENSNBRP00000023795.1"/>
    </source>
</evidence>
<keyword evidence="4" id="KW-0677">Repeat</keyword>
<dbReference type="PANTHER" id="PTHR19331:SF22">
    <property type="entry name" value="DELETED IN MALIGNANT BRAIN TUMORS 1 PROTEIN"/>
    <property type="match status" value="1"/>
</dbReference>
<dbReference type="InterPro" id="IPR036772">
    <property type="entry name" value="SRCR-like_dom_sf"/>
</dbReference>
<keyword evidence="8" id="KW-0812">Transmembrane</keyword>
<reference evidence="10" key="2">
    <citation type="submission" date="2025-09" db="UniProtKB">
        <authorList>
            <consortium name="Ensembl"/>
        </authorList>
    </citation>
    <scope>IDENTIFICATION</scope>
</reference>
<feature type="disulfide bond" evidence="7">
    <location>
        <begin position="741"/>
        <end position="805"/>
    </location>
</feature>
<accession>A0A3Q4HJZ7</accession>
<organism evidence="10 11">
    <name type="scientific">Neolamprologus brichardi</name>
    <name type="common">Fairy cichlid</name>
    <name type="synonym">Lamprologus brichardi</name>
    <dbReference type="NCBI Taxonomy" id="32507"/>
    <lineage>
        <taxon>Eukaryota</taxon>
        <taxon>Metazoa</taxon>
        <taxon>Chordata</taxon>
        <taxon>Craniata</taxon>
        <taxon>Vertebrata</taxon>
        <taxon>Euteleostomi</taxon>
        <taxon>Actinopterygii</taxon>
        <taxon>Neopterygii</taxon>
        <taxon>Teleostei</taxon>
        <taxon>Neoteleostei</taxon>
        <taxon>Acanthomorphata</taxon>
        <taxon>Ovalentaria</taxon>
        <taxon>Cichlomorphae</taxon>
        <taxon>Cichliformes</taxon>
        <taxon>Cichlidae</taxon>
        <taxon>African cichlids</taxon>
        <taxon>Pseudocrenilabrinae</taxon>
        <taxon>Lamprologini</taxon>
        <taxon>Neolamprologus</taxon>
    </lineage>
</organism>
<dbReference type="Proteomes" id="UP000261580">
    <property type="component" value="Unassembled WGS sequence"/>
</dbReference>
<dbReference type="SMART" id="SM00202">
    <property type="entry name" value="SR"/>
    <property type="match status" value="8"/>
</dbReference>
<evidence type="ECO:0000256" key="8">
    <source>
        <dbReference type="SAM" id="Phobius"/>
    </source>
</evidence>
<keyword evidence="3" id="KW-0732">Signal</keyword>
<feature type="domain" description="SRCR" evidence="9">
    <location>
        <begin position="715"/>
        <end position="816"/>
    </location>
</feature>
<evidence type="ECO:0000256" key="1">
    <source>
        <dbReference type="ARBA" id="ARBA00004613"/>
    </source>
</evidence>
<dbReference type="GO" id="GO:0016020">
    <property type="term" value="C:membrane"/>
    <property type="evidence" value="ECO:0007669"/>
    <property type="project" value="InterPro"/>
</dbReference>
<dbReference type="Ensembl" id="ENSNBRT00000024411.1">
    <property type="protein sequence ID" value="ENSNBRP00000023795.1"/>
    <property type="gene ID" value="ENSNBRG00000018189.1"/>
</dbReference>
<feature type="domain" description="SRCR" evidence="9">
    <location>
        <begin position="670"/>
        <end position="713"/>
    </location>
</feature>
<comment type="caution">
    <text evidence="7">Lacks conserved residue(s) required for the propagation of feature annotation.</text>
</comment>
<feature type="disulfide bond" evidence="7">
    <location>
        <begin position="785"/>
        <end position="795"/>
    </location>
</feature>
<feature type="disulfide bond" evidence="7">
    <location>
        <begin position="539"/>
        <end position="549"/>
    </location>
</feature>
<dbReference type="PROSITE" id="PS50287">
    <property type="entry name" value="SRCR_2"/>
    <property type="match status" value="9"/>
</dbReference>
<evidence type="ECO:0000256" key="7">
    <source>
        <dbReference type="PROSITE-ProRule" id="PRU00196"/>
    </source>
</evidence>
<keyword evidence="5 7" id="KW-1015">Disulfide bond</keyword>
<keyword evidence="8" id="KW-1133">Transmembrane helix</keyword>
<feature type="disulfide bond" evidence="7">
    <location>
        <begin position="81"/>
        <end position="142"/>
    </location>
</feature>
<evidence type="ECO:0000259" key="9">
    <source>
        <dbReference type="PROSITE" id="PS50287"/>
    </source>
</evidence>
<dbReference type="AlphaFoldDB" id="A0A3Q4HJZ7"/>
<feature type="disulfide bond" evidence="7">
    <location>
        <begin position="754"/>
        <end position="815"/>
    </location>
</feature>
<feature type="domain" description="SRCR" evidence="9">
    <location>
        <begin position="260"/>
        <end position="361"/>
    </location>
</feature>
<feature type="disulfide bond" evidence="7">
    <location>
        <begin position="642"/>
        <end position="652"/>
    </location>
</feature>
<sequence>FGAVRRRIWLDNVTCSGNESSLTQIILTISEYSSLFFLTGPIRLVGSGSTRCSGRVEIYHNNSWGTVCDNGWDLNDAAVICRQINCGIALQAPRSAHFGAGTGQIWFDNVTCSGNESSLTDCQHSGFGSKKCGHDKDAGVICSGEKLLDFQYRAIRLTGSGSTRCSGRVEVYYNNIWGTVCDDGWDLNDAVVVCRELNCGSAVKAPRSAHFGAGTGQIWLDNVTCSGNESSLTECQHSGFGSNRCGHGQDAHVFCLIGPIRLVGSGSTHCSGRVEVYHNNSWGTVCDFNWDLNDAAVVCRQLNCGPALEAPRSAHFGAGTGQIWLDNVTCSGSESSLTECQHLGFGVHIYGHGNDTGVICSGPVRLTGSGSTQCSGRVEVYYNNSWGTVCVDGWDLNDAAVVCRELNCGSAVKAPQSAQFGPGTGQIWLDNVTCSGNESSLTDCKHSGFGIKKCERGQITMCSLRGPRVPILLAGSGSTRCSGRVEVYHNNIWGTVCDDGWDLNDAEVVCRQLNCGTALKAFAYFGQGTGQIWLDDVGCSGKESSLTGCQHNGWGSHNCGHGEDAGVICSPIRLAGPESTQCSGRVEVYHNNIWGTVCDDGWDLNDAEVVCRELKCGPALQAPQFAYFGQGTGQIWLDEVTCSGNENFLTGCQFSGFGAHNCKHSQDAGVICSGKIYFFGHSQDVKYSPTQCSNSGFGVHRCNHSEDAGVICSATRLAGSGSTRCSGRVEIYHNNIWGTVCGDGWDLNDTEVVCRELNCGPALKATQMAHFGAGSGQIWLDNVTCSGNESLLTECQHSGWGTNNCAHDQDAGVICSGEKYFWSSTRCQILEGRRGLGCVKHREMASSCDQKSTVVVIIYPGTSSTIVFQIPIKYCHLCTEPFTFSILFSGFPIRLVGSGLTKCSGRVEIYHNNTWGTVCGDNWDLNDAQVVCRQYNCWTALEAPQNAYFGEGTGEIWLDEVTCSGNENFLTECQRSGFGVHDCDHSKDASVICSGELFCEKVNTVVPCSSPFVPSLFLCNFACFLLCFFCLFVFTAHCVLVRSACQIYINLRSLAV</sequence>
<feature type="domain" description="SRCR" evidence="9">
    <location>
        <begin position="893"/>
        <end position="994"/>
    </location>
</feature>
<feature type="disulfide bond" evidence="7">
    <location>
        <begin position="68"/>
        <end position="132"/>
    </location>
</feature>
<dbReference type="InterPro" id="IPR001190">
    <property type="entry name" value="SRCR"/>
</dbReference>
<feature type="disulfide bond" evidence="7">
    <location>
        <begin position="225"/>
        <end position="235"/>
    </location>
</feature>
<comment type="subcellular location">
    <subcellularLocation>
        <location evidence="1">Secreted</location>
    </subcellularLocation>
</comment>
<dbReference type="Gene3D" id="3.10.250.10">
    <property type="entry name" value="SRCR-like domain"/>
    <property type="match status" value="8"/>
</dbReference>
<evidence type="ECO:0000256" key="4">
    <source>
        <dbReference type="ARBA" id="ARBA00022737"/>
    </source>
</evidence>
<feature type="transmembrane region" description="Helical" evidence="8">
    <location>
        <begin position="1012"/>
        <end position="1034"/>
    </location>
</feature>
<dbReference type="FunFam" id="3.10.250.10:FF:000006">
    <property type="entry name" value="neurotrypsin isoform X2"/>
    <property type="match status" value="5"/>
</dbReference>
<reference evidence="10" key="1">
    <citation type="submission" date="2025-08" db="UniProtKB">
        <authorList>
            <consortium name="Ensembl"/>
        </authorList>
    </citation>
    <scope>IDENTIFICATION</scope>
</reference>
<dbReference type="PANTHER" id="PTHR19331">
    <property type="entry name" value="SCAVENGER RECEPTOR DOMAIN-CONTAINING"/>
    <property type="match status" value="1"/>
</dbReference>
<feature type="disulfide bond" evidence="7">
    <location>
        <begin position="919"/>
        <end position="983"/>
    </location>
</feature>
<feature type="disulfide bond" evidence="7">
    <location>
        <begin position="112"/>
        <end position="122"/>
    </location>
</feature>
<evidence type="ECO:0000256" key="2">
    <source>
        <dbReference type="ARBA" id="ARBA00022525"/>
    </source>
</evidence>
<feature type="disulfide bond" evidence="7">
    <location>
        <begin position="299"/>
        <end position="360"/>
    </location>
</feature>
<feature type="disulfide bond" evidence="7">
    <location>
        <begin position="181"/>
        <end position="245"/>
    </location>
</feature>
<feature type="disulfide bond" evidence="7">
    <location>
        <begin position="330"/>
        <end position="340"/>
    </location>
</feature>
<proteinExistence type="predicted"/>
<protein>
    <recommendedName>
        <fullName evidence="9">SRCR domain-containing protein</fullName>
    </recommendedName>
</protein>
<feature type="domain" description="SRCR" evidence="9">
    <location>
        <begin position="364"/>
        <end position="463"/>
    </location>
</feature>
<feature type="domain" description="SRCR" evidence="9">
    <location>
        <begin position="155"/>
        <end position="256"/>
    </location>
</feature>
<keyword evidence="2" id="KW-0964">Secreted</keyword>
<feature type="disulfide bond" evidence="7">
    <location>
        <begin position="598"/>
        <end position="662"/>
    </location>
</feature>
<name>A0A3Q4HJZ7_NEOBR</name>
<evidence type="ECO:0000256" key="6">
    <source>
        <dbReference type="ARBA" id="ARBA00023180"/>
    </source>
</evidence>